<evidence type="ECO:0000256" key="1">
    <source>
        <dbReference type="SAM" id="Phobius"/>
    </source>
</evidence>
<keyword evidence="1" id="KW-0812">Transmembrane</keyword>
<evidence type="ECO:0000313" key="2">
    <source>
        <dbReference type="EMBL" id="NIK74522.1"/>
    </source>
</evidence>
<name>A0A846MT71_9BACT</name>
<feature type="transmembrane region" description="Helical" evidence="1">
    <location>
        <begin position="174"/>
        <end position="196"/>
    </location>
</feature>
<dbReference type="RefSeq" id="WP_166920369.1">
    <property type="nucleotide sequence ID" value="NZ_JAASRN010000003.1"/>
</dbReference>
<dbReference type="PANTHER" id="PTHR20992:SF9">
    <property type="entry name" value="AT15442P-RELATED"/>
    <property type="match status" value="1"/>
</dbReference>
<dbReference type="InterPro" id="IPR005240">
    <property type="entry name" value="DUF389"/>
</dbReference>
<sequence length="481" mass="54689">MEQANPTPQPSNKQLWQQIKHELLNLLQHRFSLQEDLDIESSAKAIAKDIYFSGHRVWILICSIFIASIGLNTNSTAVVIGAMLISPLMGPILGVGMAIGTNDFVMLKKAVRNFILMVGVSLFTATLYFLITPIDTEQAELVARTQPTILDVGIAFFGGLAGIIGTTRKEKGNVIPGVAIATALMPPLCTASYGLAHMKWNFFLGASYLFLLNCVFIALATYLIVRYLRFPYAQVPDKEQAKRFQKYIIVSVLLIVLPSAWLFWGVVQKTIYETNVNRFINAIQKNGDIEVVLSKIEYDANNQLHRLHVYLLGKQVDSIKYEVLKGKLNDYGLKNTELILHQEDGISFSELSQIESRLASEVGNRIEKELMQKMFSKTEEELRRKQALIDSLQHWAQTQQQNSLEKEAFVREAYTQYEGLKALSVAEVVNLLPEGNKDTIPILLIRWEHTVPHYKRQEQEQKLKKWAQTRFSFNNIKILHY</sequence>
<evidence type="ECO:0000313" key="3">
    <source>
        <dbReference type="Proteomes" id="UP000537126"/>
    </source>
</evidence>
<reference evidence="2 3" key="1">
    <citation type="submission" date="2020-03" db="EMBL/GenBank/DDBJ databases">
        <title>Genomic Encyclopedia of Type Strains, Phase IV (KMG-IV): sequencing the most valuable type-strain genomes for metagenomic binning, comparative biology and taxonomic classification.</title>
        <authorList>
            <person name="Goeker M."/>
        </authorList>
    </citation>
    <scope>NUCLEOTIDE SEQUENCE [LARGE SCALE GENOMIC DNA]</scope>
    <source>
        <strain evidence="2 3">DSM 5718</strain>
    </source>
</reference>
<protein>
    <submittedName>
        <fullName evidence="2">Putative hydrophobic protein (TIGR00271 family)</fullName>
    </submittedName>
</protein>
<gene>
    <name evidence="2" type="ORF">FHS56_002047</name>
</gene>
<feature type="transmembrane region" description="Helical" evidence="1">
    <location>
        <begin position="202"/>
        <end position="225"/>
    </location>
</feature>
<accession>A0A846MT71</accession>
<comment type="caution">
    <text evidence="2">The sequence shown here is derived from an EMBL/GenBank/DDBJ whole genome shotgun (WGS) entry which is preliminary data.</text>
</comment>
<feature type="transmembrane region" description="Helical" evidence="1">
    <location>
        <begin position="77"/>
        <end position="99"/>
    </location>
</feature>
<dbReference type="Pfam" id="PF04087">
    <property type="entry name" value="DUF389"/>
    <property type="match status" value="1"/>
</dbReference>
<dbReference type="AlphaFoldDB" id="A0A846MT71"/>
<dbReference type="PANTHER" id="PTHR20992">
    <property type="entry name" value="AT15442P-RELATED"/>
    <property type="match status" value="1"/>
</dbReference>
<feature type="transmembrane region" description="Helical" evidence="1">
    <location>
        <begin position="149"/>
        <end position="167"/>
    </location>
</feature>
<feature type="transmembrane region" description="Helical" evidence="1">
    <location>
        <begin position="246"/>
        <end position="267"/>
    </location>
</feature>
<keyword evidence="3" id="KW-1185">Reference proteome</keyword>
<feature type="transmembrane region" description="Helical" evidence="1">
    <location>
        <begin position="111"/>
        <end position="129"/>
    </location>
</feature>
<keyword evidence="1" id="KW-1133">Transmembrane helix</keyword>
<keyword evidence="1" id="KW-0472">Membrane</keyword>
<organism evidence="2 3">
    <name type="scientific">Thermonema lapsum</name>
    <dbReference type="NCBI Taxonomy" id="28195"/>
    <lineage>
        <taxon>Bacteria</taxon>
        <taxon>Pseudomonadati</taxon>
        <taxon>Bacteroidota</taxon>
        <taxon>Cytophagia</taxon>
        <taxon>Cytophagales</taxon>
        <taxon>Thermonemataceae</taxon>
        <taxon>Thermonema</taxon>
    </lineage>
</organism>
<proteinExistence type="predicted"/>
<dbReference type="EMBL" id="JAASRN010000003">
    <property type="protein sequence ID" value="NIK74522.1"/>
    <property type="molecule type" value="Genomic_DNA"/>
</dbReference>
<feature type="transmembrane region" description="Helical" evidence="1">
    <location>
        <begin position="50"/>
        <end position="71"/>
    </location>
</feature>
<dbReference type="Proteomes" id="UP000537126">
    <property type="component" value="Unassembled WGS sequence"/>
</dbReference>